<accession>A0A1R3KRX2</accession>
<evidence type="ECO:0000313" key="1">
    <source>
        <dbReference type="EMBL" id="OMP09778.1"/>
    </source>
</evidence>
<dbReference type="AlphaFoldDB" id="A0A1R3KRX2"/>
<dbReference type="EMBL" id="AWWV01000879">
    <property type="protein sequence ID" value="OMP11785.1"/>
    <property type="molecule type" value="Genomic_DNA"/>
</dbReference>
<reference evidence="1 3" key="1">
    <citation type="submission" date="2013-09" db="EMBL/GenBank/DDBJ databases">
        <title>Corchorus capsularis genome sequencing.</title>
        <authorList>
            <person name="Alam M."/>
            <person name="Haque M.S."/>
            <person name="Islam M.S."/>
            <person name="Emdad E.M."/>
            <person name="Islam M.M."/>
            <person name="Ahmed B."/>
            <person name="Halim A."/>
            <person name="Hossen Q.M.M."/>
            <person name="Hossain M.Z."/>
            <person name="Ahmed R."/>
            <person name="Khan M.M."/>
            <person name="Islam R."/>
            <person name="Rashid M.M."/>
            <person name="Khan S.A."/>
            <person name="Rahman M.S."/>
            <person name="Alam M."/>
        </authorList>
    </citation>
    <scope>NUCLEOTIDE SEQUENCE [LARGE SCALE GENOMIC DNA]</scope>
    <source>
        <strain evidence="3">cv. CVL-1</strain>
        <tissue evidence="1">Whole seedling</tissue>
    </source>
</reference>
<dbReference type="Gramene" id="OMP09778">
    <property type="protein sequence ID" value="OMP09778"/>
    <property type="gene ID" value="CCACVL1_01039"/>
</dbReference>
<dbReference type="Gramene" id="OMP11785">
    <property type="protein sequence ID" value="OMP11785"/>
    <property type="gene ID" value="CCACVL1_00265"/>
</dbReference>
<evidence type="ECO:0000313" key="2">
    <source>
        <dbReference type="EMBL" id="OMP11785.1"/>
    </source>
</evidence>
<gene>
    <name evidence="2" type="ORF">CCACVL1_00265</name>
    <name evidence="1" type="ORF">CCACVL1_01039</name>
</gene>
<name>A0A1R3KRX2_COCAP</name>
<protein>
    <submittedName>
        <fullName evidence="1">Uncharacterized protein</fullName>
    </submittedName>
</protein>
<organism evidence="1 3">
    <name type="scientific">Corchorus capsularis</name>
    <name type="common">Jute</name>
    <dbReference type="NCBI Taxonomy" id="210143"/>
    <lineage>
        <taxon>Eukaryota</taxon>
        <taxon>Viridiplantae</taxon>
        <taxon>Streptophyta</taxon>
        <taxon>Embryophyta</taxon>
        <taxon>Tracheophyta</taxon>
        <taxon>Spermatophyta</taxon>
        <taxon>Magnoliopsida</taxon>
        <taxon>eudicotyledons</taxon>
        <taxon>Gunneridae</taxon>
        <taxon>Pentapetalae</taxon>
        <taxon>rosids</taxon>
        <taxon>malvids</taxon>
        <taxon>Malvales</taxon>
        <taxon>Malvaceae</taxon>
        <taxon>Grewioideae</taxon>
        <taxon>Apeibeae</taxon>
        <taxon>Corchorus</taxon>
    </lineage>
</organism>
<feature type="non-terminal residue" evidence="1">
    <location>
        <position position="1"/>
    </location>
</feature>
<comment type="caution">
    <text evidence="1">The sequence shown here is derived from an EMBL/GenBank/DDBJ whole genome shotgun (WGS) entry which is preliminary data.</text>
</comment>
<proteinExistence type="predicted"/>
<keyword evidence="3" id="KW-1185">Reference proteome</keyword>
<evidence type="ECO:0000313" key="3">
    <source>
        <dbReference type="Proteomes" id="UP000188268"/>
    </source>
</evidence>
<dbReference type="EMBL" id="AWWV01003004">
    <property type="protein sequence ID" value="OMP09778.1"/>
    <property type="molecule type" value="Genomic_DNA"/>
</dbReference>
<sequence length="33" mass="3847">EDEEIDKCQIWPNGFAIVLQSPDDEDLKRKTTI</sequence>
<dbReference type="Proteomes" id="UP000188268">
    <property type="component" value="Unassembled WGS sequence"/>
</dbReference>
<dbReference type="OrthoDB" id="6241117at2759"/>